<feature type="signal peptide" evidence="1">
    <location>
        <begin position="1"/>
        <end position="23"/>
    </location>
</feature>
<name>A0A660LDG4_9ACTN</name>
<proteinExistence type="predicted"/>
<organism evidence="2 3">
    <name type="scientific">Solirubrobacter pauli</name>
    <dbReference type="NCBI Taxonomy" id="166793"/>
    <lineage>
        <taxon>Bacteria</taxon>
        <taxon>Bacillati</taxon>
        <taxon>Actinomycetota</taxon>
        <taxon>Thermoleophilia</taxon>
        <taxon>Solirubrobacterales</taxon>
        <taxon>Solirubrobacteraceae</taxon>
        <taxon>Solirubrobacter</taxon>
    </lineage>
</organism>
<gene>
    <name evidence="2" type="ORF">C8N24_2150</name>
</gene>
<keyword evidence="1" id="KW-0732">Signal</keyword>
<dbReference type="OrthoDB" id="2518538at2"/>
<dbReference type="EMBL" id="RBIL01000001">
    <property type="protein sequence ID" value="RKQ92306.1"/>
    <property type="molecule type" value="Genomic_DNA"/>
</dbReference>
<feature type="chain" id="PRO_5024841298" description="WxL domain-containing protein" evidence="1">
    <location>
        <begin position="24"/>
        <end position="309"/>
    </location>
</feature>
<reference evidence="2 3" key="1">
    <citation type="submission" date="2018-10" db="EMBL/GenBank/DDBJ databases">
        <title>Genomic Encyclopedia of Archaeal and Bacterial Type Strains, Phase II (KMG-II): from individual species to whole genera.</title>
        <authorList>
            <person name="Goeker M."/>
        </authorList>
    </citation>
    <scope>NUCLEOTIDE SEQUENCE [LARGE SCALE GENOMIC DNA]</scope>
    <source>
        <strain evidence="2 3">DSM 14954</strain>
    </source>
</reference>
<dbReference type="RefSeq" id="WP_121250009.1">
    <property type="nucleotide sequence ID" value="NZ_RBIL01000001.1"/>
</dbReference>
<dbReference type="AlphaFoldDB" id="A0A660LDG4"/>
<sequence>MKLAIALSAVIVAVVFALQPANAVDDAPSSRMQLIEVEQQTPYLESFAGVTAGTATTSIIRRVSGITFSSQAYAQFDNHNGDGSRATWPIEVEDGDVYGISASFVKGPSFGIVQLALDGRPLGEPFDAYAAELGLEAPKFLGTVALAEGKHMLTMTVVGKNAASTDWLGGIDLLVLDAGKAAQPTPTAVATAEVGGSVPATLSLSLGTPPRFEAFIPGTEREYTASTQATVTSSAGDARLTTSEPGYLTNGAYTLAQPLQVALSKTSWDGPISGETVDVTFKQAIGARDPLRTGTYAKTLTFTLSTTNP</sequence>
<evidence type="ECO:0008006" key="4">
    <source>
        <dbReference type="Google" id="ProtNLM"/>
    </source>
</evidence>
<dbReference type="Proteomes" id="UP000278962">
    <property type="component" value="Unassembled WGS sequence"/>
</dbReference>
<evidence type="ECO:0000256" key="1">
    <source>
        <dbReference type="SAM" id="SignalP"/>
    </source>
</evidence>
<evidence type="ECO:0000313" key="2">
    <source>
        <dbReference type="EMBL" id="RKQ92306.1"/>
    </source>
</evidence>
<comment type="caution">
    <text evidence="2">The sequence shown here is derived from an EMBL/GenBank/DDBJ whole genome shotgun (WGS) entry which is preliminary data.</text>
</comment>
<evidence type="ECO:0000313" key="3">
    <source>
        <dbReference type="Proteomes" id="UP000278962"/>
    </source>
</evidence>
<keyword evidence="3" id="KW-1185">Reference proteome</keyword>
<protein>
    <recommendedName>
        <fullName evidence="4">WxL domain-containing protein</fullName>
    </recommendedName>
</protein>
<accession>A0A660LDG4</accession>